<evidence type="ECO:0000256" key="1">
    <source>
        <dbReference type="ARBA" id="ARBA00022679"/>
    </source>
</evidence>
<dbReference type="GO" id="GO:0005524">
    <property type="term" value="F:ATP binding"/>
    <property type="evidence" value="ECO:0007669"/>
    <property type="project" value="UniProtKB-KW"/>
</dbReference>
<dbReference type="InterPro" id="IPR001245">
    <property type="entry name" value="Ser-Thr/Tyr_kinase_cat_dom"/>
</dbReference>
<sequence length="307" mass="34265">MDDPTGCLLHKDRTLISNSATISLERWPDTYNAWSSIYRGLHLGRLVSVRVWRGGDLISPSPERTNFLRKLEREIVVWQALSHPNIASVYGIMFTPGKLPAVVTSYYSNGDINNFVLNNPCVDLKELLLGVGTGLQHLHQSNPPIAHGDVRGCNILITEDGIPVLTDIGLGFLPTPPDWTIPSGDSARWMAPEVMDPHSKIESDPDCLASPMSDVYSFGMTMLEIYTGKVPFSHRRFYVGAILEVMQGKRPRRPNAESAASLTDEIWCIIQSCWAQDPYQRPNMESINSWLRLLIRVEAAGSLHSQL</sequence>
<feature type="domain" description="Protein kinase" evidence="5">
    <location>
        <begin position="1"/>
        <end position="291"/>
    </location>
</feature>
<dbReference type="GO" id="GO:0004674">
    <property type="term" value="F:protein serine/threonine kinase activity"/>
    <property type="evidence" value="ECO:0007669"/>
    <property type="project" value="TreeGrafter"/>
</dbReference>
<dbReference type="PROSITE" id="PS50011">
    <property type="entry name" value="PROTEIN_KINASE_DOM"/>
    <property type="match status" value="1"/>
</dbReference>
<keyword evidence="7" id="KW-1185">Reference proteome</keyword>
<keyword evidence="1" id="KW-0808">Transferase</keyword>
<dbReference type="PANTHER" id="PTHR44329:SF288">
    <property type="entry name" value="MITOGEN-ACTIVATED PROTEIN KINASE KINASE KINASE 20"/>
    <property type="match status" value="1"/>
</dbReference>
<dbReference type="Proteomes" id="UP001163846">
    <property type="component" value="Unassembled WGS sequence"/>
</dbReference>
<evidence type="ECO:0000256" key="2">
    <source>
        <dbReference type="ARBA" id="ARBA00022741"/>
    </source>
</evidence>
<evidence type="ECO:0000313" key="7">
    <source>
        <dbReference type="Proteomes" id="UP001163846"/>
    </source>
</evidence>
<keyword evidence="2" id="KW-0547">Nucleotide-binding</keyword>
<gene>
    <name evidence="6" type="ORF">F5878DRAFT_364169</name>
</gene>
<dbReference type="InterPro" id="IPR051681">
    <property type="entry name" value="Ser/Thr_Kinases-Pseudokinases"/>
</dbReference>
<dbReference type="Pfam" id="PF07714">
    <property type="entry name" value="PK_Tyr_Ser-Thr"/>
    <property type="match status" value="1"/>
</dbReference>
<evidence type="ECO:0000256" key="3">
    <source>
        <dbReference type="ARBA" id="ARBA00022777"/>
    </source>
</evidence>
<dbReference type="Gene3D" id="1.10.510.10">
    <property type="entry name" value="Transferase(Phosphotransferase) domain 1"/>
    <property type="match status" value="1"/>
</dbReference>
<proteinExistence type="predicted"/>
<dbReference type="InterPro" id="IPR000719">
    <property type="entry name" value="Prot_kinase_dom"/>
</dbReference>
<dbReference type="EMBL" id="MU806547">
    <property type="protein sequence ID" value="KAJ3834332.1"/>
    <property type="molecule type" value="Genomic_DNA"/>
</dbReference>
<dbReference type="InterPro" id="IPR011009">
    <property type="entry name" value="Kinase-like_dom_sf"/>
</dbReference>
<keyword evidence="4" id="KW-0067">ATP-binding</keyword>
<reference evidence="6" key="1">
    <citation type="submission" date="2022-08" db="EMBL/GenBank/DDBJ databases">
        <authorList>
            <consortium name="DOE Joint Genome Institute"/>
            <person name="Min B."/>
            <person name="Riley R."/>
            <person name="Sierra-Patev S."/>
            <person name="Naranjo-Ortiz M."/>
            <person name="Looney B."/>
            <person name="Konkel Z."/>
            <person name="Slot J.C."/>
            <person name="Sakamoto Y."/>
            <person name="Steenwyk J.L."/>
            <person name="Rokas A."/>
            <person name="Carro J."/>
            <person name="Camarero S."/>
            <person name="Ferreira P."/>
            <person name="Molpeceres G."/>
            <person name="Ruiz-Duenas F.J."/>
            <person name="Serrano A."/>
            <person name="Henrissat B."/>
            <person name="Drula E."/>
            <person name="Hughes K.W."/>
            <person name="Mata J.L."/>
            <person name="Ishikawa N.K."/>
            <person name="Vargas-Isla R."/>
            <person name="Ushijima S."/>
            <person name="Smith C.A."/>
            <person name="Ahrendt S."/>
            <person name="Andreopoulos W."/>
            <person name="He G."/>
            <person name="Labutti K."/>
            <person name="Lipzen A."/>
            <person name="Ng V."/>
            <person name="Sandor L."/>
            <person name="Barry K."/>
            <person name="Martinez A.T."/>
            <person name="Xiao Y."/>
            <person name="Gibbons J.G."/>
            <person name="Terashima K."/>
            <person name="Hibbett D.S."/>
            <person name="Grigoriev I.V."/>
        </authorList>
    </citation>
    <scope>NUCLEOTIDE SEQUENCE</scope>
    <source>
        <strain evidence="6">TFB9207</strain>
    </source>
</reference>
<dbReference type="SUPFAM" id="SSF56112">
    <property type="entry name" value="Protein kinase-like (PK-like)"/>
    <property type="match status" value="1"/>
</dbReference>
<evidence type="ECO:0000313" key="6">
    <source>
        <dbReference type="EMBL" id="KAJ3834332.1"/>
    </source>
</evidence>
<dbReference type="AlphaFoldDB" id="A0AA38UDN9"/>
<organism evidence="6 7">
    <name type="scientific">Lentinula raphanica</name>
    <dbReference type="NCBI Taxonomy" id="153919"/>
    <lineage>
        <taxon>Eukaryota</taxon>
        <taxon>Fungi</taxon>
        <taxon>Dikarya</taxon>
        <taxon>Basidiomycota</taxon>
        <taxon>Agaricomycotina</taxon>
        <taxon>Agaricomycetes</taxon>
        <taxon>Agaricomycetidae</taxon>
        <taxon>Agaricales</taxon>
        <taxon>Marasmiineae</taxon>
        <taxon>Omphalotaceae</taxon>
        <taxon>Lentinula</taxon>
    </lineage>
</organism>
<keyword evidence="3 6" id="KW-0418">Kinase</keyword>
<accession>A0AA38UDN9</accession>
<comment type="caution">
    <text evidence="6">The sequence shown here is derived from an EMBL/GenBank/DDBJ whole genome shotgun (WGS) entry which is preliminary data.</text>
</comment>
<protein>
    <submittedName>
        <fullName evidence="6">Kinase-like domain-containing protein</fullName>
    </submittedName>
</protein>
<evidence type="ECO:0000259" key="5">
    <source>
        <dbReference type="PROSITE" id="PS50011"/>
    </source>
</evidence>
<evidence type="ECO:0000256" key="4">
    <source>
        <dbReference type="ARBA" id="ARBA00022840"/>
    </source>
</evidence>
<name>A0AA38UDN9_9AGAR</name>
<dbReference type="PANTHER" id="PTHR44329">
    <property type="entry name" value="SERINE/THREONINE-PROTEIN KINASE TNNI3K-RELATED"/>
    <property type="match status" value="1"/>
</dbReference>